<dbReference type="AlphaFoldDB" id="F2AY90"/>
<comment type="caution">
    <text evidence="3">The sequence shown here is derived from an EMBL/GenBank/DDBJ whole genome shotgun (WGS) entry which is preliminary data.</text>
</comment>
<evidence type="ECO:0000313" key="3">
    <source>
        <dbReference type="EMBL" id="EGF25407.1"/>
    </source>
</evidence>
<dbReference type="Gene3D" id="3.30.420.10">
    <property type="entry name" value="Ribonuclease H-like superfamily/Ribonuclease H"/>
    <property type="match status" value="1"/>
</dbReference>
<feature type="domain" description="Tc1-like transposase DDE" evidence="2">
    <location>
        <begin position="263"/>
        <end position="438"/>
    </location>
</feature>
<evidence type="ECO:0000259" key="2">
    <source>
        <dbReference type="Pfam" id="PF13358"/>
    </source>
</evidence>
<name>F2AY90_RHOBT</name>
<dbReference type="InterPro" id="IPR036397">
    <property type="entry name" value="RNaseH_sf"/>
</dbReference>
<dbReference type="NCBIfam" id="NF033545">
    <property type="entry name" value="transpos_IS630"/>
    <property type="match status" value="1"/>
</dbReference>
<feature type="region of interest" description="Disordered" evidence="1">
    <location>
        <begin position="158"/>
        <end position="183"/>
    </location>
</feature>
<evidence type="ECO:0000256" key="1">
    <source>
        <dbReference type="SAM" id="MobiDB-lite"/>
    </source>
</evidence>
<proteinExistence type="predicted"/>
<protein>
    <submittedName>
        <fullName evidence="3">ISRSO5-transposase protein</fullName>
    </submittedName>
</protein>
<dbReference type="InterPro" id="IPR038717">
    <property type="entry name" value="Tc1-like_DDE_dom"/>
</dbReference>
<evidence type="ECO:0000313" key="4">
    <source>
        <dbReference type="Proteomes" id="UP000006222"/>
    </source>
</evidence>
<gene>
    <name evidence="3" type="ORF">RBWH47_00877</name>
</gene>
<organism evidence="3 4">
    <name type="scientific">Rhodopirellula baltica WH47</name>
    <dbReference type="NCBI Taxonomy" id="991778"/>
    <lineage>
        <taxon>Bacteria</taxon>
        <taxon>Pseudomonadati</taxon>
        <taxon>Planctomycetota</taxon>
        <taxon>Planctomycetia</taxon>
        <taxon>Pirellulales</taxon>
        <taxon>Pirellulaceae</taxon>
        <taxon>Rhodopirellula</taxon>
    </lineage>
</organism>
<dbReference type="InterPro" id="IPR047655">
    <property type="entry name" value="Transpos_IS630-like"/>
</dbReference>
<accession>F2AY90</accession>
<reference evidence="3 4" key="1">
    <citation type="journal article" date="2013" name="Mar. Genomics">
        <title>Expression of sulfatases in Rhodopirellula baltica and the diversity of sulfatases in the genus Rhodopirellula.</title>
        <authorList>
            <person name="Wegner C.E."/>
            <person name="Richter-Heitmann T."/>
            <person name="Klindworth A."/>
            <person name="Klockow C."/>
            <person name="Richter M."/>
            <person name="Achstetter T."/>
            <person name="Glockner F.O."/>
            <person name="Harder J."/>
        </authorList>
    </citation>
    <scope>NUCLEOTIDE SEQUENCE [LARGE SCALE GENOMIC DNA]</scope>
    <source>
        <strain evidence="3 4">WH47</strain>
    </source>
</reference>
<dbReference type="Proteomes" id="UP000006222">
    <property type="component" value="Unassembled WGS sequence"/>
</dbReference>
<sequence length="468" mass="54032">MGRDARPAAFLGSALLYFLWPLFALCCRNDLIWREACRRWKLLVFRIFTEWDMSGKAAKVVVTEKQLALLEEFVAARSTPSGLQVRCRIILLARQGHNNEAIEAIVGLGHDAVGTWRRRWRDNWPRLINIECGEGVPELKKAIVELLSDIKRSGRRPRITQTQQADLASKACEDPQDSGRPISQWSSDELAHEMSRIRQAFTISGRWVRELLARMDIRPHHHQYWLFSNDKTKDPMFEAKVDAICTAYAEAIELYCRDGVHTICVDEMTGIQALQRIAPDLPVRRHDVARLEYEYQRHGTTGLFGNLHVATGQIWAPLLRDTRGELDMLENINNVISQGSEDATYRFVMDNLNTHCSETLVRMIATMIGFEGDLGLKGRKGILQSTASRREFLSDPCHRIRFIFTPRHCSWLNQIEIWFGTLRRKLLRRMSFTSIEHLEDRILAFVEYYNSTLARPYKWTYQGTLLAA</sequence>
<dbReference type="GO" id="GO:0003676">
    <property type="term" value="F:nucleic acid binding"/>
    <property type="evidence" value="ECO:0007669"/>
    <property type="project" value="InterPro"/>
</dbReference>
<dbReference type="EMBL" id="AFAR01000232">
    <property type="protein sequence ID" value="EGF25407.1"/>
    <property type="molecule type" value="Genomic_DNA"/>
</dbReference>
<dbReference type="PATRIC" id="fig|991778.3.peg.4971"/>
<dbReference type="Pfam" id="PF13358">
    <property type="entry name" value="DDE_3"/>
    <property type="match status" value="1"/>
</dbReference>